<keyword evidence="3" id="KW-1185">Reference proteome</keyword>
<dbReference type="CDD" id="cd01300">
    <property type="entry name" value="YtcJ_like"/>
    <property type="match status" value="1"/>
</dbReference>
<organism evidence="2 3">
    <name type="scientific">Mycobacterium asiaticum</name>
    <dbReference type="NCBI Taxonomy" id="1790"/>
    <lineage>
        <taxon>Bacteria</taxon>
        <taxon>Bacillati</taxon>
        <taxon>Actinomycetota</taxon>
        <taxon>Actinomycetes</taxon>
        <taxon>Mycobacteriales</taxon>
        <taxon>Mycobacteriaceae</taxon>
        <taxon>Mycobacterium</taxon>
    </lineage>
</organism>
<name>A0A1A3N4N3_MYCAS</name>
<dbReference type="EMBL" id="LZLQ01000086">
    <property type="protein sequence ID" value="OBK15332.1"/>
    <property type="molecule type" value="Genomic_DNA"/>
</dbReference>
<dbReference type="InterPro" id="IPR032466">
    <property type="entry name" value="Metal_Hydrolase"/>
</dbReference>
<dbReference type="Pfam" id="PF07969">
    <property type="entry name" value="Amidohydro_3"/>
    <property type="match status" value="1"/>
</dbReference>
<evidence type="ECO:0000259" key="1">
    <source>
        <dbReference type="Pfam" id="PF07969"/>
    </source>
</evidence>
<dbReference type="Gene3D" id="2.30.40.10">
    <property type="entry name" value="Urease, subunit C, domain 1"/>
    <property type="match status" value="1"/>
</dbReference>
<dbReference type="GO" id="GO:0016810">
    <property type="term" value="F:hydrolase activity, acting on carbon-nitrogen (but not peptide) bonds"/>
    <property type="evidence" value="ECO:0007669"/>
    <property type="project" value="InterPro"/>
</dbReference>
<gene>
    <name evidence="2" type="ORF">A5636_05945</name>
</gene>
<sequence>MTVIPTRLLVNGRVHSPSHPDATAMAVRGDVIAWLGSDEVGHRQFPDAEVQDLNGGFVAPGFVDSHIHLSATGLAISGLDLRTAGSRAQFLRMLTDHVSAHPGRPVWGHGWDESRWPENQPPSADDLDAVLGDRPAYLARVDVHSALASSALRRLVPGLPNASGFHPQRPLTGAAHHLARAVARDLLTAEQLSEARAAALQALAAAGVVAVHECAGPQIGGLDDWLHLSALDHGVEVIGYWGEAVTTAAQARELIAETGARGLAGDLFVDGALGSRTAWLREPYADAPGCTGTCHLEPDAIEAHVRACSEADVTAGFHVIGDAAVSAVVDAFERVVGDLGVAAVARCGHRLEHVEMINAEQAAKLGSWGVIASVQPNFDASWGGDDGMYAQRLGPDRGCRLNPLALLASQGVPLAFGSDAPVTGFEPWGSVRAAVRHRTPGSGISARAAFAAATRGGWRASGVRDGLAGTLVPGAPASYAVWDAGALDVAAPLDGVQRWSTDPRSGVPALPRLDGDGPLPRCLQTVHRGAVIYG</sequence>
<proteinExistence type="predicted"/>
<reference evidence="2 3" key="1">
    <citation type="submission" date="2016-06" db="EMBL/GenBank/DDBJ databases">
        <authorList>
            <person name="Kjaerup R.B."/>
            <person name="Dalgaard T.S."/>
            <person name="Juul-Madsen H.R."/>
        </authorList>
    </citation>
    <scope>NUCLEOTIDE SEQUENCE [LARGE SCALE GENOMIC DNA]</scope>
    <source>
        <strain evidence="2 3">1245139.5</strain>
    </source>
</reference>
<protein>
    <submittedName>
        <fullName evidence="2">Amidohydrolase</fullName>
    </submittedName>
</protein>
<dbReference type="SUPFAM" id="SSF51338">
    <property type="entry name" value="Composite domain of metallo-dependent hydrolases"/>
    <property type="match status" value="1"/>
</dbReference>
<dbReference type="RefSeq" id="WP_065159082.1">
    <property type="nucleotide sequence ID" value="NZ_LZLQ01000086.1"/>
</dbReference>
<feature type="domain" description="Amidohydrolase 3" evidence="1">
    <location>
        <begin position="49"/>
        <end position="533"/>
    </location>
</feature>
<dbReference type="Gene3D" id="3.20.20.140">
    <property type="entry name" value="Metal-dependent hydrolases"/>
    <property type="match status" value="1"/>
</dbReference>
<accession>A0A1A3N4N3</accession>
<dbReference type="InterPro" id="IPR033932">
    <property type="entry name" value="YtcJ-like"/>
</dbReference>
<keyword evidence="2" id="KW-0378">Hydrolase</keyword>
<comment type="caution">
    <text evidence="2">The sequence shown here is derived from an EMBL/GenBank/DDBJ whole genome shotgun (WGS) entry which is preliminary data.</text>
</comment>
<dbReference type="InterPro" id="IPR011059">
    <property type="entry name" value="Metal-dep_hydrolase_composite"/>
</dbReference>
<dbReference type="InterPro" id="IPR013108">
    <property type="entry name" value="Amidohydro_3"/>
</dbReference>
<dbReference type="Gene3D" id="3.10.310.70">
    <property type="match status" value="1"/>
</dbReference>
<dbReference type="SUPFAM" id="SSF51556">
    <property type="entry name" value="Metallo-dependent hydrolases"/>
    <property type="match status" value="1"/>
</dbReference>
<dbReference type="Proteomes" id="UP000093629">
    <property type="component" value="Unassembled WGS sequence"/>
</dbReference>
<evidence type="ECO:0000313" key="2">
    <source>
        <dbReference type="EMBL" id="OBK15332.1"/>
    </source>
</evidence>
<dbReference type="OrthoDB" id="3238066at2"/>
<dbReference type="AlphaFoldDB" id="A0A1A3N4N3"/>
<evidence type="ECO:0000313" key="3">
    <source>
        <dbReference type="Proteomes" id="UP000093629"/>
    </source>
</evidence>
<dbReference type="PANTHER" id="PTHR22642">
    <property type="entry name" value="IMIDAZOLONEPROPIONASE"/>
    <property type="match status" value="1"/>
</dbReference>
<dbReference type="PANTHER" id="PTHR22642:SF2">
    <property type="entry name" value="PROTEIN LONG AFTER FAR-RED 3"/>
    <property type="match status" value="1"/>
</dbReference>